<feature type="domain" description="DUF5723" evidence="2">
    <location>
        <begin position="43"/>
        <end position="442"/>
    </location>
</feature>
<dbReference type="AlphaFoldDB" id="A0A0D0IT69"/>
<feature type="signal peptide" evidence="1">
    <location>
        <begin position="1"/>
        <end position="23"/>
    </location>
</feature>
<sequence length="469" mass="51092">MTSLKIKNMLAMAMLAAGSSAMAQNLNSAYFTDQFASRNTMNPAFGNDQNFVSIPGLGNVNISLQGNFGYEDVVMKNPRFGIDSNKKMTTFMNPYISDAKALDGFSTGNNRVVGDVSVALLAAGFKAFGGYNTVELNSKSSLGMVLPYELFEFARNTGNNNYNIGDISAHAQSYVELAFGHSCNIDEKLRVGAKFKLLFGVARADFKFKDVKADLSAPEKWTISGDAQADVSMKGFQYKMKEKEYETAGAGTYEKIDDIDVDGAGLGGFGMALDLGAVYKINEDWTVSASVLDLGFMSWSNDMQATNKNKSFEFSGFHDTSVNSDRPGTIDDQTDKYSDQITDFINLQDKGDKGSRTTGLGATLNVGCEYQLPAYRKISFGLLSTTRIKGEYSWTEGRLSANWKPLKWLDGGISFAASSFATSMGYVVNIHPKGYNFFIGMDHILGKTSKECIPLSSNASISMGMSVTW</sequence>
<organism evidence="3 4">
    <name type="scientific">Prevotella pectinovora</name>
    <dbReference type="NCBI Taxonomy" id="1602169"/>
    <lineage>
        <taxon>Bacteria</taxon>
        <taxon>Pseudomonadati</taxon>
        <taxon>Bacteroidota</taxon>
        <taxon>Bacteroidia</taxon>
        <taxon>Bacteroidales</taxon>
        <taxon>Prevotellaceae</taxon>
        <taxon>Prevotella</taxon>
    </lineage>
</organism>
<evidence type="ECO:0000313" key="3">
    <source>
        <dbReference type="EMBL" id="KIP60144.1"/>
    </source>
</evidence>
<keyword evidence="1" id="KW-0732">Signal</keyword>
<dbReference type="RefSeq" id="WP_042520195.1">
    <property type="nucleotide sequence ID" value="NZ_JXQK01000088.1"/>
</dbReference>
<proteinExistence type="predicted"/>
<evidence type="ECO:0000259" key="2">
    <source>
        <dbReference type="Pfam" id="PF18990"/>
    </source>
</evidence>
<keyword evidence="4" id="KW-1185">Reference proteome</keyword>
<evidence type="ECO:0000256" key="1">
    <source>
        <dbReference type="SAM" id="SignalP"/>
    </source>
</evidence>
<reference evidence="3 4" key="1">
    <citation type="submission" date="2015-01" db="EMBL/GenBank/DDBJ databases">
        <title>Comparative genomics of non-oral Prevotella species.</title>
        <authorList>
            <person name="Accetto T."/>
            <person name="Nograsek B."/>
            <person name="Avgustin G."/>
        </authorList>
    </citation>
    <scope>NUCLEOTIDE SEQUENCE [LARGE SCALE GENOMIC DNA]</scope>
    <source>
        <strain evidence="3 4">P5-119</strain>
    </source>
</reference>
<comment type="caution">
    <text evidence="3">The sequence shown here is derived from an EMBL/GenBank/DDBJ whole genome shotgun (WGS) entry which is preliminary data.</text>
</comment>
<dbReference type="Proteomes" id="UP000032046">
    <property type="component" value="Unassembled WGS sequence"/>
</dbReference>
<feature type="chain" id="PRO_5002212605" description="DUF5723 domain-containing protein" evidence="1">
    <location>
        <begin position="24"/>
        <end position="469"/>
    </location>
</feature>
<dbReference type="STRING" id="1602171.ST44_12500"/>
<gene>
    <name evidence="3" type="ORF">ST44_12500</name>
</gene>
<protein>
    <recommendedName>
        <fullName evidence="2">DUF5723 domain-containing protein</fullName>
    </recommendedName>
</protein>
<accession>A0A0D0IT69</accession>
<dbReference type="InterPro" id="IPR043781">
    <property type="entry name" value="DUF5723"/>
</dbReference>
<dbReference type="EMBL" id="JXQK01000088">
    <property type="protein sequence ID" value="KIP60144.1"/>
    <property type="molecule type" value="Genomic_DNA"/>
</dbReference>
<evidence type="ECO:0000313" key="4">
    <source>
        <dbReference type="Proteomes" id="UP000032046"/>
    </source>
</evidence>
<name>A0A0D0IT69_9BACT</name>
<dbReference type="Pfam" id="PF18990">
    <property type="entry name" value="DUF5723"/>
    <property type="match status" value="1"/>
</dbReference>